<dbReference type="EMBL" id="JASCZI010272167">
    <property type="protein sequence ID" value="MED6220733.1"/>
    <property type="molecule type" value="Genomic_DNA"/>
</dbReference>
<proteinExistence type="predicted"/>
<organism evidence="2 3">
    <name type="scientific">Stylosanthes scabra</name>
    <dbReference type="NCBI Taxonomy" id="79078"/>
    <lineage>
        <taxon>Eukaryota</taxon>
        <taxon>Viridiplantae</taxon>
        <taxon>Streptophyta</taxon>
        <taxon>Embryophyta</taxon>
        <taxon>Tracheophyta</taxon>
        <taxon>Spermatophyta</taxon>
        <taxon>Magnoliopsida</taxon>
        <taxon>eudicotyledons</taxon>
        <taxon>Gunneridae</taxon>
        <taxon>Pentapetalae</taxon>
        <taxon>rosids</taxon>
        <taxon>fabids</taxon>
        <taxon>Fabales</taxon>
        <taxon>Fabaceae</taxon>
        <taxon>Papilionoideae</taxon>
        <taxon>50 kb inversion clade</taxon>
        <taxon>dalbergioids sensu lato</taxon>
        <taxon>Dalbergieae</taxon>
        <taxon>Pterocarpus clade</taxon>
        <taxon>Stylosanthes</taxon>
    </lineage>
</organism>
<reference evidence="2 3" key="1">
    <citation type="journal article" date="2023" name="Plants (Basel)">
        <title>Bridging the Gap: Combining Genomics and Transcriptomics Approaches to Understand Stylosanthes scabra, an Orphan Legume from the Brazilian Caatinga.</title>
        <authorList>
            <person name="Ferreira-Neto J.R.C."/>
            <person name="da Silva M.D."/>
            <person name="Binneck E."/>
            <person name="de Melo N.F."/>
            <person name="da Silva R.H."/>
            <person name="de Melo A.L.T.M."/>
            <person name="Pandolfi V."/>
            <person name="Bustamante F.O."/>
            <person name="Brasileiro-Vidal A.C."/>
            <person name="Benko-Iseppon A.M."/>
        </authorList>
    </citation>
    <scope>NUCLEOTIDE SEQUENCE [LARGE SCALE GENOMIC DNA]</scope>
    <source>
        <tissue evidence="2">Leaves</tissue>
    </source>
</reference>
<feature type="region of interest" description="Disordered" evidence="1">
    <location>
        <begin position="84"/>
        <end position="134"/>
    </location>
</feature>
<comment type="caution">
    <text evidence="2">The sequence shown here is derived from an EMBL/GenBank/DDBJ whole genome shotgun (WGS) entry which is preliminary data.</text>
</comment>
<evidence type="ECO:0000313" key="3">
    <source>
        <dbReference type="Proteomes" id="UP001341840"/>
    </source>
</evidence>
<accession>A0ABU6ZFL3</accession>
<evidence type="ECO:0000313" key="2">
    <source>
        <dbReference type="EMBL" id="MED6220733.1"/>
    </source>
</evidence>
<gene>
    <name evidence="2" type="ORF">PIB30_047689</name>
</gene>
<name>A0ABU6ZFL3_9FABA</name>
<sequence length="134" mass="15291">MSTSSLRRQVGARTYGDPHIAPPEHECCRIHMFRLCLQPFDRHSPNPSRRSRSPLMRRHVDVAGEGELVISEDLLVVHRRLGGGGTLTPHTMPSTSRARVVRQTRTAHRERYADELEEERLFDPFESLGEDSPP</sequence>
<keyword evidence="3" id="KW-1185">Reference proteome</keyword>
<protein>
    <submittedName>
        <fullName evidence="2">Uncharacterized protein</fullName>
    </submittedName>
</protein>
<feature type="compositionally biased region" description="Basic and acidic residues" evidence="1">
    <location>
        <begin position="107"/>
        <end position="123"/>
    </location>
</feature>
<dbReference type="Proteomes" id="UP001341840">
    <property type="component" value="Unassembled WGS sequence"/>
</dbReference>
<feature type="region of interest" description="Disordered" evidence="1">
    <location>
        <begin position="1"/>
        <end position="21"/>
    </location>
</feature>
<evidence type="ECO:0000256" key="1">
    <source>
        <dbReference type="SAM" id="MobiDB-lite"/>
    </source>
</evidence>